<dbReference type="RefSeq" id="WP_309561517.1">
    <property type="nucleotide sequence ID" value="NZ_JAVJIU010000003.1"/>
</dbReference>
<proteinExistence type="predicted"/>
<evidence type="ECO:0000313" key="3">
    <source>
        <dbReference type="EMBL" id="MDR5590641.1"/>
    </source>
</evidence>
<organism evidence="3 4">
    <name type="scientific">Christiangramia sediminicola</name>
    <dbReference type="NCBI Taxonomy" id="3073267"/>
    <lineage>
        <taxon>Bacteria</taxon>
        <taxon>Pseudomonadati</taxon>
        <taxon>Bacteroidota</taxon>
        <taxon>Flavobacteriia</taxon>
        <taxon>Flavobacteriales</taxon>
        <taxon>Flavobacteriaceae</taxon>
        <taxon>Christiangramia</taxon>
    </lineage>
</organism>
<dbReference type="EMBL" id="JAVJIU010000003">
    <property type="protein sequence ID" value="MDR5590641.1"/>
    <property type="molecule type" value="Genomic_DNA"/>
</dbReference>
<feature type="transmembrane region" description="Helical" evidence="1">
    <location>
        <begin position="94"/>
        <end position="112"/>
    </location>
</feature>
<name>A0ABU1EQG7_9FLAO</name>
<keyword evidence="4" id="KW-1185">Reference proteome</keyword>
<feature type="transmembrane region" description="Helical" evidence="1">
    <location>
        <begin position="181"/>
        <end position="200"/>
    </location>
</feature>
<feature type="domain" description="EamA" evidence="2">
    <location>
        <begin position="151"/>
        <end position="280"/>
    </location>
</feature>
<feature type="transmembrane region" description="Helical" evidence="1">
    <location>
        <begin position="124"/>
        <end position="143"/>
    </location>
</feature>
<gene>
    <name evidence="3" type="ORF">RE431_08315</name>
</gene>
<accession>A0ABU1EQG7</accession>
<dbReference type="Proteomes" id="UP001257234">
    <property type="component" value="Unassembled WGS sequence"/>
</dbReference>
<keyword evidence="1" id="KW-0472">Membrane</keyword>
<evidence type="ECO:0000259" key="2">
    <source>
        <dbReference type="Pfam" id="PF00892"/>
    </source>
</evidence>
<feature type="transmembrane region" description="Helical" evidence="1">
    <location>
        <begin position="265"/>
        <end position="284"/>
    </location>
</feature>
<keyword evidence="1" id="KW-1133">Transmembrane helix</keyword>
<feature type="transmembrane region" description="Helical" evidence="1">
    <location>
        <begin position="212"/>
        <end position="229"/>
    </location>
</feature>
<feature type="transmembrane region" description="Helical" evidence="1">
    <location>
        <begin position="236"/>
        <end position="259"/>
    </location>
</feature>
<sequence>MSDRRQYLINILQLNLAVLLISTSGALGRYITLPPIITIFYRCLLAVIIFYLFCRWKKISLKLESRRDLLKMILGGVLMGAHWITYFYSLKYSSVAIALLSLFTYPVITAFLEPILFKLKFNKVHIALGILVLTGIYFLSPEFDLDNDYFIAVIFGIVSAFFYAFRNLLMKREVEKYNGTALMFYQILVIAICLIPAVFFSEFENVLLQWKPLLILALLTTCIGHTLFLKSFRNFSVTAASIMSSIQPVYGIIIAAIFLSEIPSLKTILGGTLIISAVIIESLISIRESRKSS</sequence>
<feature type="transmembrane region" description="Helical" evidence="1">
    <location>
        <begin position="7"/>
        <end position="27"/>
    </location>
</feature>
<evidence type="ECO:0000256" key="1">
    <source>
        <dbReference type="SAM" id="Phobius"/>
    </source>
</evidence>
<dbReference type="InterPro" id="IPR037185">
    <property type="entry name" value="EmrE-like"/>
</dbReference>
<feature type="transmembrane region" description="Helical" evidence="1">
    <location>
        <begin position="39"/>
        <end position="56"/>
    </location>
</feature>
<feature type="domain" description="EamA" evidence="2">
    <location>
        <begin position="11"/>
        <end position="140"/>
    </location>
</feature>
<feature type="transmembrane region" description="Helical" evidence="1">
    <location>
        <begin position="68"/>
        <end position="88"/>
    </location>
</feature>
<dbReference type="Pfam" id="PF00892">
    <property type="entry name" value="EamA"/>
    <property type="match status" value="2"/>
</dbReference>
<reference evidence="4" key="1">
    <citation type="submission" date="2023-07" db="EMBL/GenBank/DDBJ databases">
        <title>Christiangramia sp. SM2212., a novel bacterium of the family Flavobacteriaceae isolated from the sea sediment.</title>
        <authorList>
            <person name="Wang J."/>
            <person name="Zhang X."/>
        </authorList>
    </citation>
    <scope>NUCLEOTIDE SEQUENCE [LARGE SCALE GENOMIC DNA]</scope>
    <source>
        <strain evidence="4">SM2212</strain>
    </source>
</reference>
<dbReference type="SUPFAM" id="SSF103481">
    <property type="entry name" value="Multidrug resistance efflux transporter EmrE"/>
    <property type="match status" value="2"/>
</dbReference>
<evidence type="ECO:0000313" key="4">
    <source>
        <dbReference type="Proteomes" id="UP001257234"/>
    </source>
</evidence>
<dbReference type="PANTHER" id="PTHR22911">
    <property type="entry name" value="ACYL-MALONYL CONDENSING ENZYME-RELATED"/>
    <property type="match status" value="1"/>
</dbReference>
<comment type="caution">
    <text evidence="3">The sequence shown here is derived from an EMBL/GenBank/DDBJ whole genome shotgun (WGS) entry which is preliminary data.</text>
</comment>
<dbReference type="PANTHER" id="PTHR22911:SF79">
    <property type="entry name" value="MOBA-LIKE NTP TRANSFERASE DOMAIN-CONTAINING PROTEIN"/>
    <property type="match status" value="1"/>
</dbReference>
<keyword evidence="1" id="KW-0812">Transmembrane</keyword>
<feature type="transmembrane region" description="Helical" evidence="1">
    <location>
        <begin position="149"/>
        <end position="169"/>
    </location>
</feature>
<protein>
    <submittedName>
        <fullName evidence="3">DMT family transporter</fullName>
    </submittedName>
</protein>
<dbReference type="InterPro" id="IPR000620">
    <property type="entry name" value="EamA_dom"/>
</dbReference>